<evidence type="ECO:0000313" key="2">
    <source>
        <dbReference type="Proteomes" id="UP000274131"/>
    </source>
</evidence>
<reference evidence="3" key="1">
    <citation type="submission" date="2017-02" db="UniProtKB">
        <authorList>
            <consortium name="WormBaseParasite"/>
        </authorList>
    </citation>
    <scope>IDENTIFICATION</scope>
</reference>
<dbReference type="EMBL" id="UXUI01008356">
    <property type="protein sequence ID" value="VDD91291.1"/>
    <property type="molecule type" value="Genomic_DNA"/>
</dbReference>
<accession>A0A0N4V803</accession>
<proteinExistence type="predicted"/>
<dbReference type="WBParaSite" id="EVEC_0000644701-mRNA-1">
    <property type="protein sequence ID" value="EVEC_0000644701-mRNA-1"/>
    <property type="gene ID" value="EVEC_0000644701"/>
</dbReference>
<dbReference type="AlphaFoldDB" id="A0A0N4V803"/>
<gene>
    <name evidence="1" type="ORF">EVEC_LOCUS6042</name>
</gene>
<organism evidence="3">
    <name type="scientific">Enterobius vermicularis</name>
    <name type="common">Human pinworm</name>
    <dbReference type="NCBI Taxonomy" id="51028"/>
    <lineage>
        <taxon>Eukaryota</taxon>
        <taxon>Metazoa</taxon>
        <taxon>Ecdysozoa</taxon>
        <taxon>Nematoda</taxon>
        <taxon>Chromadorea</taxon>
        <taxon>Rhabditida</taxon>
        <taxon>Spirurina</taxon>
        <taxon>Oxyuridomorpha</taxon>
        <taxon>Oxyuroidea</taxon>
        <taxon>Oxyuridae</taxon>
        <taxon>Enterobius</taxon>
    </lineage>
</organism>
<dbReference type="Proteomes" id="UP000274131">
    <property type="component" value="Unassembled WGS sequence"/>
</dbReference>
<keyword evidence="2" id="KW-1185">Reference proteome</keyword>
<name>A0A0N4V803_ENTVE</name>
<reference evidence="1 2" key="2">
    <citation type="submission" date="2018-10" db="EMBL/GenBank/DDBJ databases">
        <authorList>
            <consortium name="Pathogen Informatics"/>
        </authorList>
    </citation>
    <scope>NUCLEOTIDE SEQUENCE [LARGE SCALE GENOMIC DNA]</scope>
</reference>
<protein>
    <submittedName>
        <fullName evidence="3">39S ribosomal protein L41, mitochondrial</fullName>
    </submittedName>
</protein>
<evidence type="ECO:0000313" key="1">
    <source>
        <dbReference type="EMBL" id="VDD91291.1"/>
    </source>
</evidence>
<sequence length="93" mass="10571">MALRRLLPLLGSRGLLKTALRLNHKERGMPVSRVLSNPPLLPNLSPFDPGQNIAPSEKRWRDLKPLGRAKMGDSTMTARWKPGFFKIRIFIEP</sequence>
<evidence type="ECO:0000313" key="3">
    <source>
        <dbReference type="WBParaSite" id="EVEC_0000644701-mRNA-1"/>
    </source>
</evidence>